<evidence type="ECO:0000256" key="1">
    <source>
        <dbReference type="ARBA" id="ARBA00004448"/>
    </source>
</evidence>
<feature type="transmembrane region" description="Helical" evidence="12">
    <location>
        <begin position="68"/>
        <end position="85"/>
    </location>
</feature>
<comment type="subcellular location">
    <subcellularLocation>
        <location evidence="1">Mitochondrion inner membrane</location>
        <topology evidence="1">Multi-pass membrane protein</topology>
    </subcellularLocation>
</comment>
<name>A0A7S1TV19_9STRA</name>
<organism evidence="13">
    <name type="scientific">Phaeomonas parva</name>
    <dbReference type="NCBI Taxonomy" id="124430"/>
    <lineage>
        <taxon>Eukaryota</taxon>
        <taxon>Sar</taxon>
        <taxon>Stramenopiles</taxon>
        <taxon>Ochrophyta</taxon>
        <taxon>Pinguiophyceae</taxon>
        <taxon>Pinguiochrysidales</taxon>
        <taxon>Pinguiochrysidaceae</taxon>
        <taxon>Phaeomonas</taxon>
    </lineage>
</organism>
<feature type="transmembrane region" description="Helical" evidence="12">
    <location>
        <begin position="119"/>
        <end position="140"/>
    </location>
</feature>
<keyword evidence="10 12" id="KW-0472">Membrane</keyword>
<dbReference type="EMBL" id="HBGJ01006810">
    <property type="protein sequence ID" value="CAD9245888.1"/>
    <property type="molecule type" value="Transcribed_RNA"/>
</dbReference>
<keyword evidence="8" id="KW-0811">Translocation</keyword>
<dbReference type="GO" id="GO:0030150">
    <property type="term" value="P:protein import into mitochondrial matrix"/>
    <property type="evidence" value="ECO:0007669"/>
    <property type="project" value="TreeGrafter"/>
</dbReference>
<dbReference type="GO" id="GO:0008320">
    <property type="term" value="F:protein transmembrane transporter activity"/>
    <property type="evidence" value="ECO:0007669"/>
    <property type="project" value="TreeGrafter"/>
</dbReference>
<keyword evidence="6" id="KW-0653">Protein transport</keyword>
<dbReference type="PANTHER" id="PTHR10485">
    <property type="entry name" value="MITOCHONDRIAL IMPORT INNER MEMBRANE TRANSLOCASE SUBUNIT TIM-17"/>
    <property type="match status" value="1"/>
</dbReference>
<evidence type="ECO:0000256" key="6">
    <source>
        <dbReference type="ARBA" id="ARBA00022927"/>
    </source>
</evidence>
<keyword evidence="3" id="KW-0813">Transport</keyword>
<feature type="compositionally biased region" description="Low complexity" evidence="11">
    <location>
        <begin position="213"/>
        <end position="231"/>
    </location>
</feature>
<evidence type="ECO:0000256" key="2">
    <source>
        <dbReference type="ARBA" id="ARBA00008444"/>
    </source>
</evidence>
<dbReference type="Pfam" id="PF02466">
    <property type="entry name" value="Tim17"/>
    <property type="match status" value="1"/>
</dbReference>
<evidence type="ECO:0000256" key="4">
    <source>
        <dbReference type="ARBA" id="ARBA00022692"/>
    </source>
</evidence>
<evidence type="ECO:0000313" key="13">
    <source>
        <dbReference type="EMBL" id="CAD9245888.1"/>
    </source>
</evidence>
<comment type="similarity">
    <text evidence="2">Belongs to the Tim17/Tim22/Tim23 family.</text>
</comment>
<reference evidence="13" key="1">
    <citation type="submission" date="2021-01" db="EMBL/GenBank/DDBJ databases">
        <authorList>
            <person name="Corre E."/>
            <person name="Pelletier E."/>
            <person name="Niang G."/>
            <person name="Scheremetjew M."/>
            <person name="Finn R."/>
            <person name="Kale V."/>
            <person name="Holt S."/>
            <person name="Cochrane G."/>
            <person name="Meng A."/>
            <person name="Brown T."/>
            <person name="Cohen L."/>
        </authorList>
    </citation>
    <scope>NUCLEOTIDE SEQUENCE</scope>
    <source>
        <strain evidence="13">CCMP2877</strain>
    </source>
</reference>
<evidence type="ECO:0000256" key="11">
    <source>
        <dbReference type="SAM" id="MobiDB-lite"/>
    </source>
</evidence>
<evidence type="ECO:0008006" key="14">
    <source>
        <dbReference type="Google" id="ProtNLM"/>
    </source>
</evidence>
<evidence type="ECO:0000256" key="9">
    <source>
        <dbReference type="ARBA" id="ARBA00023128"/>
    </source>
</evidence>
<keyword evidence="5" id="KW-0999">Mitochondrion inner membrane</keyword>
<dbReference type="AlphaFoldDB" id="A0A7S1TV19"/>
<evidence type="ECO:0000256" key="8">
    <source>
        <dbReference type="ARBA" id="ARBA00023010"/>
    </source>
</evidence>
<dbReference type="PANTHER" id="PTHR10485:SF0">
    <property type="entry name" value="AT05822P-RELATED"/>
    <property type="match status" value="1"/>
</dbReference>
<feature type="region of interest" description="Disordered" evidence="11">
    <location>
        <begin position="175"/>
        <end position="253"/>
    </location>
</feature>
<accession>A0A7S1TV19</accession>
<evidence type="ECO:0000256" key="3">
    <source>
        <dbReference type="ARBA" id="ARBA00022448"/>
    </source>
</evidence>
<keyword evidence="7 12" id="KW-1133">Transmembrane helix</keyword>
<evidence type="ECO:0000256" key="12">
    <source>
        <dbReference type="SAM" id="Phobius"/>
    </source>
</evidence>
<feature type="compositionally biased region" description="Gly residues" evidence="11">
    <location>
        <begin position="244"/>
        <end position="253"/>
    </location>
</feature>
<keyword evidence="4 12" id="KW-0812">Transmembrane</keyword>
<dbReference type="GO" id="GO:0005744">
    <property type="term" value="C:TIM23 mitochondrial import inner membrane translocase complex"/>
    <property type="evidence" value="ECO:0007669"/>
    <property type="project" value="TreeGrafter"/>
</dbReference>
<keyword evidence="9" id="KW-0496">Mitochondrion</keyword>
<protein>
    <recommendedName>
        <fullName evidence="14">Mitochondrial import inner membrane translocase subunit TIM17</fullName>
    </recommendedName>
</protein>
<evidence type="ECO:0000256" key="10">
    <source>
        <dbReference type="ARBA" id="ARBA00023136"/>
    </source>
</evidence>
<evidence type="ECO:0000256" key="7">
    <source>
        <dbReference type="ARBA" id="ARBA00022989"/>
    </source>
</evidence>
<gene>
    <name evidence="13" type="ORF">PPAR1163_LOCUS4240</name>
</gene>
<proteinExistence type="inferred from homology"/>
<sequence>MSQRQQDSGRDPCPWRILDDVGGAFAMGAVGGTVWHGVKGFRNSPRGQALAGSANAIRIRSPIIGGNFAVWGGIFASFDCTLAWYRQKEDPWNSILSGAATGGVLALRAGPMAAARNAAVGGVLLAIIEGFGLIISRYMAPAPAVEAGPLDPTSPETLAPPIQFGGQSISDMLGGFGGQSGAADTADTPAEAGSGFNTDMYTNAPRDSQFDDPFAAPSGASSAAAPAEPEASGGGGFLSSITGLFGGGGSSSD</sequence>
<evidence type="ECO:0000256" key="5">
    <source>
        <dbReference type="ARBA" id="ARBA00022792"/>
    </source>
</evidence>